<feature type="domain" description="Cupin type-2" evidence="1">
    <location>
        <begin position="30"/>
        <end position="96"/>
    </location>
</feature>
<dbReference type="EMBL" id="JBHSKG010000034">
    <property type="protein sequence ID" value="MFC5143058.1"/>
    <property type="molecule type" value="Genomic_DNA"/>
</dbReference>
<dbReference type="InterPro" id="IPR014710">
    <property type="entry name" value="RmlC-like_jellyroll"/>
</dbReference>
<gene>
    <name evidence="2" type="ORF">ACFPK1_32890</name>
</gene>
<organism evidence="2 3">
    <name type="scientific">Actinomycetospora rhizophila</name>
    <dbReference type="NCBI Taxonomy" id="1416876"/>
    <lineage>
        <taxon>Bacteria</taxon>
        <taxon>Bacillati</taxon>
        <taxon>Actinomycetota</taxon>
        <taxon>Actinomycetes</taxon>
        <taxon>Pseudonocardiales</taxon>
        <taxon>Pseudonocardiaceae</taxon>
        <taxon>Actinomycetospora</taxon>
    </lineage>
</organism>
<dbReference type="InterPro" id="IPR011051">
    <property type="entry name" value="RmlC_Cupin_sf"/>
</dbReference>
<dbReference type="InterPro" id="IPR013096">
    <property type="entry name" value="Cupin_2"/>
</dbReference>
<proteinExistence type="predicted"/>
<dbReference type="Proteomes" id="UP001596175">
    <property type="component" value="Unassembled WGS sequence"/>
</dbReference>
<dbReference type="SUPFAM" id="SSF51182">
    <property type="entry name" value="RmlC-like cupins"/>
    <property type="match status" value="1"/>
</dbReference>
<dbReference type="Gene3D" id="2.60.120.10">
    <property type="entry name" value="Jelly Rolls"/>
    <property type="match status" value="1"/>
</dbReference>
<comment type="caution">
    <text evidence="2">The sequence shown here is derived from an EMBL/GenBank/DDBJ whole genome shotgun (WGS) entry which is preliminary data.</text>
</comment>
<evidence type="ECO:0000313" key="2">
    <source>
        <dbReference type="EMBL" id="MFC5143058.1"/>
    </source>
</evidence>
<reference evidence="3" key="1">
    <citation type="journal article" date="2019" name="Int. J. Syst. Evol. Microbiol.">
        <title>The Global Catalogue of Microorganisms (GCM) 10K type strain sequencing project: providing services to taxonomists for standard genome sequencing and annotation.</title>
        <authorList>
            <consortium name="The Broad Institute Genomics Platform"/>
            <consortium name="The Broad Institute Genome Sequencing Center for Infectious Disease"/>
            <person name="Wu L."/>
            <person name="Ma J."/>
        </authorList>
    </citation>
    <scope>NUCLEOTIDE SEQUENCE [LARGE SCALE GENOMIC DNA]</scope>
    <source>
        <strain evidence="3">XZYJ18</strain>
    </source>
</reference>
<sequence>MSTTAPEQTAIDSHLVVGPDDGYGDVSLVRITLPADARTGPRRHDDADRLVIVLDGHARIEVDGRAAVTLGPNEVLHVPRGAWHRVEGVGAAELLVLAAEGQR</sequence>
<evidence type="ECO:0000313" key="3">
    <source>
        <dbReference type="Proteomes" id="UP001596175"/>
    </source>
</evidence>
<keyword evidence="3" id="KW-1185">Reference proteome</keyword>
<accession>A0ABV9ZNL8</accession>
<name>A0ABV9ZNL8_9PSEU</name>
<dbReference type="Pfam" id="PF07883">
    <property type="entry name" value="Cupin_2"/>
    <property type="match status" value="1"/>
</dbReference>
<dbReference type="RefSeq" id="WP_378025143.1">
    <property type="nucleotide sequence ID" value="NZ_JBHSKG010000034.1"/>
</dbReference>
<evidence type="ECO:0000259" key="1">
    <source>
        <dbReference type="Pfam" id="PF07883"/>
    </source>
</evidence>
<protein>
    <submittedName>
        <fullName evidence="2">Cupin domain-containing protein</fullName>
    </submittedName>
</protein>